<gene>
    <name evidence="1" type="ORF">EDM58_17660</name>
</gene>
<name>A0A3M8CL41_9BACL</name>
<organism evidence="1 2">
    <name type="scientific">Brevibacillus panacihumi</name>
    <dbReference type="NCBI Taxonomy" id="497735"/>
    <lineage>
        <taxon>Bacteria</taxon>
        <taxon>Bacillati</taxon>
        <taxon>Bacillota</taxon>
        <taxon>Bacilli</taxon>
        <taxon>Bacillales</taxon>
        <taxon>Paenibacillaceae</taxon>
        <taxon>Brevibacillus</taxon>
    </lineage>
</organism>
<sequence>MTEDALLEGFLNRKVRVQFAPGMLGPESNPYTEGKLYDYSPSGLLLEKPDGSLDFVPTSAIRLVEIRPRAGWWERFTGTE</sequence>
<dbReference type="EMBL" id="RHHT01000038">
    <property type="protein sequence ID" value="RNB76486.1"/>
    <property type="molecule type" value="Genomic_DNA"/>
</dbReference>
<protein>
    <submittedName>
        <fullName evidence="1">Uncharacterized protein</fullName>
    </submittedName>
</protein>
<proteinExistence type="predicted"/>
<evidence type="ECO:0000313" key="2">
    <source>
        <dbReference type="Proteomes" id="UP000281915"/>
    </source>
</evidence>
<dbReference type="Proteomes" id="UP000281915">
    <property type="component" value="Unassembled WGS sequence"/>
</dbReference>
<comment type="caution">
    <text evidence="1">The sequence shown here is derived from an EMBL/GenBank/DDBJ whole genome shotgun (WGS) entry which is preliminary data.</text>
</comment>
<accession>A0A3M8CL41</accession>
<dbReference type="AlphaFoldDB" id="A0A3M8CL41"/>
<reference evidence="1 2" key="1">
    <citation type="submission" date="2018-10" db="EMBL/GenBank/DDBJ databases">
        <title>Phylogenomics of Brevibacillus.</title>
        <authorList>
            <person name="Dunlap C."/>
        </authorList>
    </citation>
    <scope>NUCLEOTIDE SEQUENCE [LARGE SCALE GENOMIC DNA]</scope>
    <source>
        <strain evidence="1 2">JCM 15085</strain>
    </source>
</reference>
<evidence type="ECO:0000313" key="1">
    <source>
        <dbReference type="EMBL" id="RNB76486.1"/>
    </source>
</evidence>
<dbReference type="RefSeq" id="WP_122914490.1">
    <property type="nucleotide sequence ID" value="NZ_RHHT01000038.1"/>
</dbReference>